<sequence>MTWIKRFSRFKSDFLNPSLSLKGNLIIARLSLGKIRLESISLLYGLRFFFIL</sequence>
<evidence type="ECO:0000313" key="1">
    <source>
        <dbReference type="EMBL" id="EMO03257.1"/>
    </source>
</evidence>
<name>M6R543_LEPIR</name>
<reference evidence="1 2" key="1">
    <citation type="submission" date="2013-01" db="EMBL/GenBank/DDBJ databases">
        <authorList>
            <person name="Harkins D.M."/>
            <person name="Durkin A.S."/>
            <person name="Brinkac L.M."/>
            <person name="Haft D.H."/>
            <person name="Selengut J.D."/>
            <person name="Sanka R."/>
            <person name="DePew J."/>
            <person name="Purushe J."/>
            <person name="Picardeau M."/>
            <person name="Werts C."/>
            <person name="Goarant C."/>
            <person name="Vinetz J.M."/>
            <person name="Sutton G.G."/>
            <person name="Nierman W.C."/>
            <person name="Fouts D.E."/>
        </authorList>
    </citation>
    <scope>NUCLEOTIDE SEQUENCE [LARGE SCALE GENOMIC DNA]</scope>
    <source>
        <strain evidence="1 2">Verdun HP</strain>
    </source>
</reference>
<organism evidence="1 2">
    <name type="scientific">Leptospira interrogans serovar Icterohaemorrhagiae str. Verdun HP</name>
    <dbReference type="NCBI Taxonomy" id="1049910"/>
    <lineage>
        <taxon>Bacteria</taxon>
        <taxon>Pseudomonadati</taxon>
        <taxon>Spirochaetota</taxon>
        <taxon>Spirochaetia</taxon>
        <taxon>Leptospirales</taxon>
        <taxon>Leptospiraceae</taxon>
        <taxon>Leptospira</taxon>
    </lineage>
</organism>
<dbReference type="Proteomes" id="UP000012092">
    <property type="component" value="Unassembled WGS sequence"/>
</dbReference>
<dbReference type="EMBL" id="AHNZ02000892">
    <property type="protein sequence ID" value="EMO03257.1"/>
    <property type="molecule type" value="Genomic_DNA"/>
</dbReference>
<accession>M6R543</accession>
<proteinExistence type="predicted"/>
<protein>
    <submittedName>
        <fullName evidence="1">Uncharacterized protein</fullName>
    </submittedName>
</protein>
<gene>
    <name evidence="1" type="ORF">LEP1GSC116_3780</name>
</gene>
<evidence type="ECO:0000313" key="2">
    <source>
        <dbReference type="Proteomes" id="UP000012092"/>
    </source>
</evidence>
<dbReference type="AlphaFoldDB" id="M6R543"/>
<comment type="caution">
    <text evidence="1">The sequence shown here is derived from an EMBL/GenBank/DDBJ whole genome shotgun (WGS) entry which is preliminary data.</text>
</comment>